<name>Q1IV56_KORVE</name>
<accession>Q1IV56</accession>
<reference evidence="2 3" key="1">
    <citation type="journal article" date="2009" name="Appl. Environ. Microbiol.">
        <title>Three genomes from the phylum Acidobacteria provide insight into the lifestyles of these microorganisms in soils.</title>
        <authorList>
            <person name="Ward N.L."/>
            <person name="Challacombe J.F."/>
            <person name="Janssen P.H."/>
            <person name="Henrissat B."/>
            <person name="Coutinho P.M."/>
            <person name="Wu M."/>
            <person name="Xie G."/>
            <person name="Haft D.H."/>
            <person name="Sait M."/>
            <person name="Badger J."/>
            <person name="Barabote R.D."/>
            <person name="Bradley B."/>
            <person name="Brettin T.S."/>
            <person name="Brinkac L.M."/>
            <person name="Bruce D."/>
            <person name="Creasy T."/>
            <person name="Daugherty S.C."/>
            <person name="Davidsen T.M."/>
            <person name="DeBoy R.T."/>
            <person name="Detter J.C."/>
            <person name="Dodson R.J."/>
            <person name="Durkin A.S."/>
            <person name="Ganapathy A."/>
            <person name="Gwinn-Giglio M."/>
            <person name="Han C.S."/>
            <person name="Khouri H."/>
            <person name="Kiss H."/>
            <person name="Kothari S.P."/>
            <person name="Madupu R."/>
            <person name="Nelson K.E."/>
            <person name="Nelson W.C."/>
            <person name="Paulsen I."/>
            <person name="Penn K."/>
            <person name="Ren Q."/>
            <person name="Rosovitz M.J."/>
            <person name="Selengut J.D."/>
            <person name="Shrivastava S."/>
            <person name="Sullivan S.A."/>
            <person name="Tapia R."/>
            <person name="Thompson L.S."/>
            <person name="Watkins K.L."/>
            <person name="Yang Q."/>
            <person name="Yu C."/>
            <person name="Zafar N."/>
            <person name="Zhou L."/>
            <person name="Kuske C.R."/>
        </authorList>
    </citation>
    <scope>NUCLEOTIDE SEQUENCE [LARGE SCALE GENOMIC DNA]</scope>
    <source>
        <strain evidence="2 3">Ellin345</strain>
    </source>
</reference>
<dbReference type="HOGENOM" id="CLU_1813269_0_0_0"/>
<dbReference type="KEGG" id="aba:Acid345_0239"/>
<organism evidence="2 3">
    <name type="scientific">Koribacter versatilis (strain Ellin345)</name>
    <dbReference type="NCBI Taxonomy" id="204669"/>
    <lineage>
        <taxon>Bacteria</taxon>
        <taxon>Pseudomonadati</taxon>
        <taxon>Acidobacteriota</taxon>
        <taxon>Terriglobia</taxon>
        <taxon>Terriglobales</taxon>
        <taxon>Candidatus Korobacteraceae</taxon>
        <taxon>Candidatus Korobacter</taxon>
    </lineage>
</organism>
<dbReference type="Proteomes" id="UP000002432">
    <property type="component" value="Chromosome"/>
</dbReference>
<proteinExistence type="predicted"/>
<evidence type="ECO:0000313" key="3">
    <source>
        <dbReference type="Proteomes" id="UP000002432"/>
    </source>
</evidence>
<keyword evidence="3" id="KW-1185">Reference proteome</keyword>
<keyword evidence="1" id="KW-0732">Signal</keyword>
<sequence length="142" mass="16292">MFMTRSKRTAVLLISCVFGMVLVVSSPALLLFGRLEYDSVKERRHRLPFESRAWNDPAQIDGSDPVRIRMVDDLISSRRLDGLTRNEVEQLLGERTVSDTFAHHSLTYWLGPERGFMGIDSEWLAIDFGTDGRVSKYQIVRD</sequence>
<protein>
    <recommendedName>
        <fullName evidence="4">Lipoprotein SmpA/OmlA domain-containing protein</fullName>
    </recommendedName>
</protein>
<dbReference type="EMBL" id="CP000360">
    <property type="protein sequence ID" value="ABF39244.1"/>
    <property type="molecule type" value="Genomic_DNA"/>
</dbReference>
<gene>
    <name evidence="2" type="ordered locus">Acid345_0239</name>
</gene>
<evidence type="ECO:0008006" key="4">
    <source>
        <dbReference type="Google" id="ProtNLM"/>
    </source>
</evidence>
<dbReference type="EnsemblBacteria" id="ABF39244">
    <property type="protein sequence ID" value="ABF39244"/>
    <property type="gene ID" value="Acid345_0239"/>
</dbReference>
<dbReference type="AlphaFoldDB" id="Q1IV56"/>
<evidence type="ECO:0000256" key="1">
    <source>
        <dbReference type="ARBA" id="ARBA00022729"/>
    </source>
</evidence>
<evidence type="ECO:0000313" key="2">
    <source>
        <dbReference type="EMBL" id="ABF39244.1"/>
    </source>
</evidence>
<dbReference type="InterPro" id="IPR037873">
    <property type="entry name" value="BamE-like"/>
</dbReference>
<dbReference type="Gene3D" id="3.30.1450.10">
    <property type="match status" value="1"/>
</dbReference>